<keyword evidence="8 9" id="KW-0807">Transducer</keyword>
<dbReference type="Proteomes" id="UP001620626">
    <property type="component" value="Unassembled WGS sequence"/>
</dbReference>
<dbReference type="PRINTS" id="PR00237">
    <property type="entry name" value="GPCRRHODOPSN"/>
</dbReference>
<evidence type="ECO:0000256" key="10">
    <source>
        <dbReference type="SAM" id="Phobius"/>
    </source>
</evidence>
<keyword evidence="6 10" id="KW-0472">Membrane</keyword>
<evidence type="ECO:0000256" key="5">
    <source>
        <dbReference type="ARBA" id="ARBA00023040"/>
    </source>
</evidence>
<feature type="transmembrane region" description="Helical" evidence="10">
    <location>
        <begin position="343"/>
        <end position="365"/>
    </location>
</feature>
<dbReference type="PROSITE" id="PS50262">
    <property type="entry name" value="G_PROTEIN_RECEP_F1_2"/>
    <property type="match status" value="1"/>
</dbReference>
<dbReference type="PANTHER" id="PTHR24229:SF40">
    <property type="entry name" value="ALLATOSTATIN C RECEPTOR 1-RELATED"/>
    <property type="match status" value="1"/>
</dbReference>
<dbReference type="EMBL" id="JBICBT010001240">
    <property type="protein sequence ID" value="KAL3076871.1"/>
    <property type="molecule type" value="Genomic_DNA"/>
</dbReference>
<evidence type="ECO:0000256" key="3">
    <source>
        <dbReference type="ARBA" id="ARBA00022692"/>
    </source>
</evidence>
<proteinExistence type="inferred from homology"/>
<keyword evidence="7 9" id="KW-0675">Receptor</keyword>
<feature type="transmembrane region" description="Helical" evidence="10">
    <location>
        <begin position="243"/>
        <end position="265"/>
    </location>
</feature>
<keyword evidence="5 9" id="KW-0297">G-protein coupled receptor</keyword>
<dbReference type="PROSITE" id="PS00237">
    <property type="entry name" value="G_PROTEIN_RECEP_F1_1"/>
    <property type="match status" value="1"/>
</dbReference>
<accession>A0ABD2IH99</accession>
<dbReference type="InterPro" id="IPR000276">
    <property type="entry name" value="GPCR_Rhodpsn"/>
</dbReference>
<keyword evidence="13" id="KW-1185">Reference proteome</keyword>
<gene>
    <name evidence="12" type="ORF">niasHT_039651</name>
</gene>
<feature type="transmembrane region" description="Helical" evidence="10">
    <location>
        <begin position="158"/>
        <end position="180"/>
    </location>
</feature>
<evidence type="ECO:0000256" key="8">
    <source>
        <dbReference type="ARBA" id="ARBA00023224"/>
    </source>
</evidence>
<comment type="subcellular location">
    <subcellularLocation>
        <location evidence="1">Cell membrane</location>
        <topology evidence="1">Multi-pass membrane protein</topology>
    </subcellularLocation>
</comment>
<dbReference type="GO" id="GO:0004930">
    <property type="term" value="F:G protein-coupled receptor activity"/>
    <property type="evidence" value="ECO:0007669"/>
    <property type="project" value="UniProtKB-KW"/>
</dbReference>
<keyword evidence="4 10" id="KW-1133">Transmembrane helix</keyword>
<evidence type="ECO:0000313" key="13">
    <source>
        <dbReference type="Proteomes" id="UP001620626"/>
    </source>
</evidence>
<evidence type="ECO:0000256" key="1">
    <source>
        <dbReference type="ARBA" id="ARBA00004651"/>
    </source>
</evidence>
<keyword evidence="3 9" id="KW-0812">Transmembrane</keyword>
<evidence type="ECO:0000256" key="7">
    <source>
        <dbReference type="ARBA" id="ARBA00023170"/>
    </source>
</evidence>
<feature type="transmembrane region" description="Helical" evidence="10">
    <location>
        <begin position="385"/>
        <end position="405"/>
    </location>
</feature>
<keyword evidence="2" id="KW-1003">Cell membrane</keyword>
<dbReference type="GO" id="GO:0005886">
    <property type="term" value="C:plasma membrane"/>
    <property type="evidence" value="ECO:0007669"/>
    <property type="project" value="UniProtKB-SubCell"/>
</dbReference>
<evidence type="ECO:0000313" key="12">
    <source>
        <dbReference type="EMBL" id="KAL3076871.1"/>
    </source>
</evidence>
<dbReference type="PANTHER" id="PTHR24229">
    <property type="entry name" value="NEUROPEPTIDES RECEPTOR"/>
    <property type="match status" value="1"/>
</dbReference>
<feature type="transmembrane region" description="Helical" evidence="10">
    <location>
        <begin position="298"/>
        <end position="322"/>
    </location>
</feature>
<dbReference type="Pfam" id="PF00001">
    <property type="entry name" value="7tm_1"/>
    <property type="match status" value="1"/>
</dbReference>
<sequence length="454" mass="51160">MHSNHSFIHCSIRRKFGMDNASSVFPSASSAAFPSASSAAFPSASSSADQIQFDFSDSVFDLSVLHLPSDVFLRHHNLSDSHHLAVAHQNTRAQQMYNMEAGLDPFLVVKGGVERAVVLAYFLPLMLIGIIGNSWLIMSVVRVLSHQWLPINLLFRQISLYILTLAIVDLAVDLSIPMLVSYTLSSNWQFGTVGCKLFFAIENVNKLLSVMVLASMSVERFVAVCRPLQWLGIRISQKRLNNAFALLGLLLGTVAILCTPMIYFAQANHYMLIFPDESVEMEDATCGSQLPDRLLPFFISYMLLFGFFVPLPLIAVCYFFIIRHLRRKPRGSVTYTARAVRSILRVVIFHFICWTPFWLFVLLPLLSHLKFVQMDTFLNSHGARIGRMLTCFLPYLNSSMNWIFYGMMNRQLRETGAVTGRRSCMPLSATLRTTRTTSTASKRSIRSLIASSRV</sequence>
<evidence type="ECO:0000256" key="9">
    <source>
        <dbReference type="RuleBase" id="RU000688"/>
    </source>
</evidence>
<feature type="transmembrane region" description="Helical" evidence="10">
    <location>
        <begin position="116"/>
        <end position="138"/>
    </location>
</feature>
<reference evidence="12 13" key="1">
    <citation type="submission" date="2024-10" db="EMBL/GenBank/DDBJ databases">
        <authorList>
            <person name="Kim D."/>
        </authorList>
    </citation>
    <scope>NUCLEOTIDE SEQUENCE [LARGE SCALE GENOMIC DNA]</scope>
    <source>
        <strain evidence="12">BH-2024</strain>
    </source>
</reference>
<evidence type="ECO:0000256" key="4">
    <source>
        <dbReference type="ARBA" id="ARBA00022989"/>
    </source>
</evidence>
<dbReference type="SUPFAM" id="SSF81321">
    <property type="entry name" value="Family A G protein-coupled receptor-like"/>
    <property type="match status" value="1"/>
</dbReference>
<evidence type="ECO:0000256" key="6">
    <source>
        <dbReference type="ARBA" id="ARBA00023136"/>
    </source>
</evidence>
<evidence type="ECO:0000259" key="11">
    <source>
        <dbReference type="PROSITE" id="PS50262"/>
    </source>
</evidence>
<dbReference type="Gene3D" id="1.20.1070.10">
    <property type="entry name" value="Rhodopsin 7-helix transmembrane proteins"/>
    <property type="match status" value="1"/>
</dbReference>
<evidence type="ECO:0000256" key="2">
    <source>
        <dbReference type="ARBA" id="ARBA00022475"/>
    </source>
</evidence>
<comment type="caution">
    <text evidence="12">The sequence shown here is derived from an EMBL/GenBank/DDBJ whole genome shotgun (WGS) entry which is preliminary data.</text>
</comment>
<comment type="similarity">
    <text evidence="9">Belongs to the G-protein coupled receptor 1 family.</text>
</comment>
<dbReference type="AlphaFoldDB" id="A0ABD2IH99"/>
<name>A0ABD2IH99_9BILA</name>
<dbReference type="InterPro" id="IPR017452">
    <property type="entry name" value="GPCR_Rhodpsn_7TM"/>
</dbReference>
<feature type="domain" description="G-protein coupled receptors family 1 profile" evidence="11">
    <location>
        <begin position="132"/>
        <end position="405"/>
    </location>
</feature>
<organism evidence="12 13">
    <name type="scientific">Heterodera trifolii</name>
    <dbReference type="NCBI Taxonomy" id="157864"/>
    <lineage>
        <taxon>Eukaryota</taxon>
        <taxon>Metazoa</taxon>
        <taxon>Ecdysozoa</taxon>
        <taxon>Nematoda</taxon>
        <taxon>Chromadorea</taxon>
        <taxon>Rhabditida</taxon>
        <taxon>Tylenchina</taxon>
        <taxon>Tylenchomorpha</taxon>
        <taxon>Tylenchoidea</taxon>
        <taxon>Heteroderidae</taxon>
        <taxon>Heteroderinae</taxon>
        <taxon>Heterodera</taxon>
    </lineage>
</organism>
<protein>
    <recommendedName>
        <fullName evidence="11">G-protein coupled receptors family 1 profile domain-containing protein</fullName>
    </recommendedName>
</protein>